<organism evidence="4 5">
    <name type="scientific">Mangrovactinospora gilvigrisea</name>
    <dbReference type="NCBI Taxonomy" id="1428644"/>
    <lineage>
        <taxon>Bacteria</taxon>
        <taxon>Bacillati</taxon>
        <taxon>Actinomycetota</taxon>
        <taxon>Actinomycetes</taxon>
        <taxon>Kitasatosporales</taxon>
        <taxon>Streptomycetaceae</taxon>
        <taxon>Mangrovactinospora</taxon>
    </lineage>
</organism>
<evidence type="ECO:0000313" key="5">
    <source>
        <dbReference type="Proteomes" id="UP000243342"/>
    </source>
</evidence>
<dbReference type="OrthoDB" id="2513152at2"/>
<dbReference type="PROSITE" id="PS51257">
    <property type="entry name" value="PROKAR_LIPOPROTEIN"/>
    <property type="match status" value="1"/>
</dbReference>
<feature type="region of interest" description="Disordered" evidence="2">
    <location>
        <begin position="29"/>
        <end position="59"/>
    </location>
</feature>
<evidence type="ECO:0008006" key="6">
    <source>
        <dbReference type="Google" id="ProtNLM"/>
    </source>
</evidence>
<evidence type="ECO:0000256" key="3">
    <source>
        <dbReference type="SAM" id="SignalP"/>
    </source>
</evidence>
<comment type="caution">
    <text evidence="4">The sequence shown here is derived from an EMBL/GenBank/DDBJ whole genome shotgun (WGS) entry which is preliminary data.</text>
</comment>
<keyword evidence="3" id="KW-0732">Signal</keyword>
<accession>A0A1J7BI68</accession>
<evidence type="ECO:0000256" key="1">
    <source>
        <dbReference type="ARBA" id="ARBA00008520"/>
    </source>
</evidence>
<evidence type="ECO:0000313" key="4">
    <source>
        <dbReference type="EMBL" id="OIV38367.1"/>
    </source>
</evidence>
<dbReference type="STRING" id="1428644.BIV57_06125"/>
<dbReference type="EMBL" id="MLCF01000024">
    <property type="protein sequence ID" value="OIV38367.1"/>
    <property type="molecule type" value="Genomic_DNA"/>
</dbReference>
<keyword evidence="5" id="KW-1185">Reference proteome</keyword>
<dbReference type="PANTHER" id="PTHR43649">
    <property type="entry name" value="ARABINOSE-BINDING PROTEIN-RELATED"/>
    <property type="match status" value="1"/>
</dbReference>
<dbReference type="InterPro" id="IPR050490">
    <property type="entry name" value="Bact_solute-bd_prot1"/>
</dbReference>
<reference evidence="4 5" key="1">
    <citation type="submission" date="2016-10" db="EMBL/GenBank/DDBJ databases">
        <title>Genome sequence of Streptomyces gilvigriseus MUSC 26.</title>
        <authorList>
            <person name="Lee L.-H."/>
            <person name="Ser H.-L."/>
        </authorList>
    </citation>
    <scope>NUCLEOTIDE SEQUENCE [LARGE SCALE GENOMIC DNA]</scope>
    <source>
        <strain evidence="4 5">MUSC 26</strain>
    </source>
</reference>
<dbReference type="AlphaFoldDB" id="A0A1J7BI68"/>
<gene>
    <name evidence="4" type="ORF">BIV57_06125</name>
</gene>
<proteinExistence type="inferred from homology"/>
<feature type="chain" id="PRO_5038751654" description="Sugar ABC transporter substrate-binding protein" evidence="3">
    <location>
        <begin position="25"/>
        <end position="544"/>
    </location>
</feature>
<dbReference type="SUPFAM" id="SSF53850">
    <property type="entry name" value="Periplasmic binding protein-like II"/>
    <property type="match status" value="1"/>
</dbReference>
<dbReference type="RefSeq" id="WP_071655658.1">
    <property type="nucleotide sequence ID" value="NZ_MLCF01000024.1"/>
</dbReference>
<dbReference type="Proteomes" id="UP000243342">
    <property type="component" value="Unassembled WGS sequence"/>
</dbReference>
<comment type="similarity">
    <text evidence="1">Belongs to the bacterial solute-binding protein 1 family.</text>
</comment>
<dbReference type="Gene3D" id="3.40.190.10">
    <property type="entry name" value="Periplasmic binding protein-like II"/>
    <property type="match status" value="2"/>
</dbReference>
<feature type="signal peptide" evidence="3">
    <location>
        <begin position="1"/>
        <end position="24"/>
    </location>
</feature>
<evidence type="ECO:0000256" key="2">
    <source>
        <dbReference type="SAM" id="MobiDB-lite"/>
    </source>
</evidence>
<protein>
    <recommendedName>
        <fullName evidence="6">Sugar ABC transporter substrate-binding protein</fullName>
    </recommendedName>
</protein>
<sequence length="544" mass="58357">MSRRTLLRSAGIATAAALSPALLTACGSGSKGGGNVANKGTKLTPWPTFTPKTGPAPDLKGDVTTGVEDAYLKYPSKLTKGTSGTPGDGSTLKVMTITYGTPPTARAKNQYWQAMEKALGVKIDFTAIPAADFQSKMSTVMAGNDLPDILNIGGGNTLAHEADFVMKTMANLSEYVSGDAIKDYPNLANIPTNAWSSVGRFHGGIYGVPIQRAKPASVMWINRDSFDKAGYKPTGSWTQEEYSAAVKELTKGKQYGIGSLPQGVWASSYGIANGWSMKGGMFTSQYEDPHWKDLLSYTNGLWKQKQIWPNSPTGSTVDFKTQYYNGTIQSYTDGFSALPTTLSVIHDFLPAPMLPFTVNGIAGAAYAGSNIFGYTTLNKNLSKAKIKMVLKVLDWLASPFGTEEYQLLMYGVEGVHFKYNGAGDPIPTKLGTTENVINLPFWYMCSAPQVLYVPGAQAGIKAAYEWEQQTSSKMIVNPTLGLRSDTQTSVGATISQNMTDTITGIITGRQPVSSWDAAVKKWKSGGGDKIASEYASEFAANTTK</sequence>
<name>A0A1J7BI68_9ACTN</name>
<dbReference type="PANTHER" id="PTHR43649:SF31">
    <property type="entry name" value="SN-GLYCEROL-3-PHOSPHATE-BINDING PERIPLASMIC PROTEIN UGPB"/>
    <property type="match status" value="1"/>
</dbReference>